<reference evidence="2" key="1">
    <citation type="submission" date="2023-07" db="EMBL/GenBank/DDBJ databases">
        <title>Functional and genomic diversity of the sorghum phyllosphere microbiome.</title>
        <authorList>
            <person name="Shade A."/>
        </authorList>
    </citation>
    <scope>NUCLEOTIDE SEQUENCE</scope>
    <source>
        <strain evidence="2">SORGH_AS_1067</strain>
    </source>
</reference>
<feature type="region of interest" description="Disordered" evidence="1">
    <location>
        <begin position="176"/>
        <end position="278"/>
    </location>
</feature>
<accession>A0AAJ1U6M6</accession>
<dbReference type="EMBL" id="JAUTAN010000001">
    <property type="protein sequence ID" value="MDQ1106198.1"/>
    <property type="molecule type" value="Genomic_DNA"/>
</dbReference>
<comment type="caution">
    <text evidence="2">The sequence shown here is derived from an EMBL/GenBank/DDBJ whole genome shotgun (WGS) entry which is preliminary data.</text>
</comment>
<feature type="compositionally biased region" description="Low complexity" evidence="1">
    <location>
        <begin position="176"/>
        <end position="198"/>
    </location>
</feature>
<feature type="compositionally biased region" description="Polar residues" evidence="1">
    <location>
        <begin position="201"/>
        <end position="212"/>
    </location>
</feature>
<evidence type="ECO:0000313" key="3">
    <source>
        <dbReference type="Proteomes" id="UP001239215"/>
    </source>
</evidence>
<feature type="compositionally biased region" description="Low complexity" evidence="1">
    <location>
        <begin position="128"/>
        <end position="138"/>
    </location>
</feature>
<proteinExistence type="predicted"/>
<evidence type="ECO:0000313" key="2">
    <source>
        <dbReference type="EMBL" id="MDQ1106198.1"/>
    </source>
</evidence>
<evidence type="ECO:0000256" key="1">
    <source>
        <dbReference type="SAM" id="MobiDB-lite"/>
    </source>
</evidence>
<protein>
    <submittedName>
        <fullName evidence="2">Uncharacterized protein</fullName>
    </submittedName>
</protein>
<dbReference type="AlphaFoldDB" id="A0AAJ1U6M6"/>
<name>A0AAJ1U6M6_9ACTN</name>
<feature type="compositionally biased region" description="Low complexity" evidence="1">
    <location>
        <begin position="232"/>
        <end position="259"/>
    </location>
</feature>
<sequence>MSVPPPSCTPSSTSTGSASWSERSTTSVSNATRWVRIDPTPWKIAAVTAEWITELAIDPDWSTATMTCHRSTCRRTRLANSGRLMTSWPLTGSTLRRLARMVARASKFAATRCRLGRRGSRTPANGLRTGVASRSRSSATTCATTVRAAASTWGAMRLRLRRIAVSSAWLGVTAASASASSTRSSTPRVSTARSTSRSATERGNSSCTSLIQSVLVRKPEPVEPAVRDAPSSRKPSASSRRASSPTGRPSASSAAGPSTSRHRRATSSSSSGLEAPGGAVTAPYLLVADPCAPPRAPTARPPG</sequence>
<feature type="region of interest" description="Disordered" evidence="1">
    <location>
        <begin position="1"/>
        <end position="24"/>
    </location>
</feature>
<feature type="region of interest" description="Disordered" evidence="1">
    <location>
        <begin position="119"/>
        <end position="138"/>
    </location>
</feature>
<feature type="compositionally biased region" description="Low complexity" evidence="1">
    <location>
        <begin position="9"/>
        <end position="24"/>
    </location>
</feature>
<organism evidence="2 3">
    <name type="scientific">Nocardioides zeae</name>
    <dbReference type="NCBI Taxonomy" id="1457234"/>
    <lineage>
        <taxon>Bacteria</taxon>
        <taxon>Bacillati</taxon>
        <taxon>Actinomycetota</taxon>
        <taxon>Actinomycetes</taxon>
        <taxon>Propionibacteriales</taxon>
        <taxon>Nocardioidaceae</taxon>
        <taxon>Nocardioides</taxon>
    </lineage>
</organism>
<gene>
    <name evidence="2" type="ORF">QE405_003482</name>
</gene>
<dbReference type="Proteomes" id="UP001239215">
    <property type="component" value="Unassembled WGS sequence"/>
</dbReference>